<reference evidence="8" key="2">
    <citation type="submission" date="2017-06" db="EMBL/GenBank/DDBJ databases">
        <title>WGS assembly of Brachypodium distachyon.</title>
        <authorList>
            <consortium name="The International Brachypodium Initiative"/>
            <person name="Lucas S."/>
            <person name="Harmon-Smith M."/>
            <person name="Lail K."/>
            <person name="Tice H."/>
            <person name="Grimwood J."/>
            <person name="Bruce D."/>
            <person name="Barry K."/>
            <person name="Shu S."/>
            <person name="Lindquist E."/>
            <person name="Wang M."/>
            <person name="Pitluck S."/>
            <person name="Vogel J.P."/>
            <person name="Garvin D.F."/>
            <person name="Mockler T.C."/>
            <person name="Schmutz J."/>
            <person name="Rokhsar D."/>
            <person name="Bevan M.W."/>
        </authorList>
    </citation>
    <scope>NUCLEOTIDE SEQUENCE</scope>
    <source>
        <strain evidence="8">Bd21</strain>
    </source>
</reference>
<dbReference type="RefSeq" id="XP_024311280.1">
    <property type="nucleotide sequence ID" value="XM_024455512.1"/>
</dbReference>
<dbReference type="InterPro" id="IPR013083">
    <property type="entry name" value="Znf_RING/FYVE/PHD"/>
</dbReference>
<dbReference type="InterPro" id="IPR013010">
    <property type="entry name" value="Znf_SIAH"/>
</dbReference>
<dbReference type="HOGENOM" id="CLU_060441_0_0_1"/>
<accession>I1J3E5</accession>
<evidence type="ECO:0000256" key="4">
    <source>
        <dbReference type="ARBA" id="ARBA00024004"/>
    </source>
</evidence>
<dbReference type="GeneID" id="100842702"/>
<organism evidence="9">
    <name type="scientific">Brachypodium distachyon</name>
    <name type="common">Purple false brome</name>
    <name type="synonym">Trachynia distachya</name>
    <dbReference type="NCBI Taxonomy" id="15368"/>
    <lineage>
        <taxon>Eukaryota</taxon>
        <taxon>Viridiplantae</taxon>
        <taxon>Streptophyta</taxon>
        <taxon>Embryophyta</taxon>
        <taxon>Tracheophyta</taxon>
        <taxon>Spermatophyta</taxon>
        <taxon>Magnoliopsida</taxon>
        <taxon>Liliopsida</taxon>
        <taxon>Poales</taxon>
        <taxon>Poaceae</taxon>
        <taxon>BOP clade</taxon>
        <taxon>Pooideae</taxon>
        <taxon>Stipodae</taxon>
        <taxon>Brachypodieae</taxon>
        <taxon>Brachypodium</taxon>
    </lineage>
</organism>
<evidence type="ECO:0000313" key="10">
    <source>
        <dbReference type="Proteomes" id="UP000008810"/>
    </source>
</evidence>
<reference evidence="9" key="3">
    <citation type="submission" date="2018-08" db="UniProtKB">
        <authorList>
            <consortium name="EnsemblPlants"/>
        </authorList>
    </citation>
    <scope>IDENTIFICATION</scope>
    <source>
        <strain evidence="9">cv. Bd21</strain>
    </source>
</reference>
<dbReference type="OMA" id="HERACHH"/>
<evidence type="ECO:0000256" key="1">
    <source>
        <dbReference type="ARBA" id="ARBA00022723"/>
    </source>
</evidence>
<evidence type="ECO:0000256" key="6">
    <source>
        <dbReference type="SAM" id="MobiDB-lite"/>
    </source>
</evidence>
<dbReference type="EMBL" id="CM000884">
    <property type="protein sequence ID" value="KQJ85322.1"/>
    <property type="molecule type" value="Genomic_DNA"/>
</dbReference>
<dbReference type="SUPFAM" id="SSF49599">
    <property type="entry name" value="TRAF domain-like"/>
    <property type="match status" value="1"/>
</dbReference>
<dbReference type="Gene3D" id="3.30.40.10">
    <property type="entry name" value="Zinc/RING finger domain, C3HC4 (zinc finger)"/>
    <property type="match status" value="1"/>
</dbReference>
<dbReference type="Gramene" id="KQJ85322">
    <property type="protein sequence ID" value="KQJ85322"/>
    <property type="gene ID" value="BRADI_5g26300v3"/>
</dbReference>
<keyword evidence="1" id="KW-0479">Metal-binding</keyword>
<feature type="region of interest" description="Disordered" evidence="6">
    <location>
        <begin position="1"/>
        <end position="114"/>
    </location>
</feature>
<dbReference type="EnsemblPlants" id="KQJ85322">
    <property type="protein sequence ID" value="KQJ85322"/>
    <property type="gene ID" value="BRADI_5g26300v3"/>
</dbReference>
<sequence>MSTSGIGAKRVWMPSDSAADDGLSPSAKQPRSGGLPSPSPSSPRSQSRSPARSPSRSPSRSPVPPARSQSRSRSRDRYSRSRSRDSQSASEEEADGNGGQVWRPHSYRERGEQGRGAGEYSVCIGDYDQLFTCRACRRMLSSRVYECSAGHLTCSRCRREIGAGRCSRCTEPVARSRAVEGFVATISFACRNQEFGCEEFLPQREMRAHERACHHEPCFCPAPRCGFAGPTYALQSHLAAVHSWDVVPFRYGESFQIHAALAPETVFRCDDYGELFHIIASREACGSALSMVCIRPDNACKQELTYELKLPATAEAGGGRHRLQISSTVWNTSLRYGIGEGADVFLMIPDKLPGNEADRVVEVCIRKVEEPGATRN</sequence>
<dbReference type="OrthoDB" id="4788989at2759"/>
<dbReference type="EMBL" id="CM000884">
    <property type="protein sequence ID" value="KQJ85321.1"/>
    <property type="molecule type" value="Genomic_DNA"/>
</dbReference>
<dbReference type="STRING" id="15368.I1J3E5"/>
<dbReference type="KEGG" id="bdi:100842702"/>
<gene>
    <name evidence="9" type="primary">LOC100842702</name>
    <name evidence="8" type="ORF">BRADI_5g26300v3</name>
</gene>
<dbReference type="Gramene" id="KQJ85321">
    <property type="protein sequence ID" value="KQJ85321"/>
    <property type="gene ID" value="BRADI_5g26300v3"/>
</dbReference>
<feature type="compositionally biased region" description="Basic and acidic residues" evidence="6">
    <location>
        <begin position="73"/>
        <end position="85"/>
    </location>
</feature>
<dbReference type="AlphaFoldDB" id="I1J3E5"/>
<evidence type="ECO:0000259" key="7">
    <source>
        <dbReference type="PROSITE" id="PS51081"/>
    </source>
</evidence>
<proteinExistence type="predicted"/>
<protein>
    <recommendedName>
        <fullName evidence="7">SIAH-type domain-containing protein</fullName>
    </recommendedName>
</protein>
<feature type="domain" description="SIAH-type" evidence="7">
    <location>
        <begin position="185"/>
        <end position="243"/>
    </location>
</feature>
<keyword evidence="10" id="KW-1185">Reference proteome</keyword>
<evidence type="ECO:0000256" key="5">
    <source>
        <dbReference type="PROSITE-ProRule" id="PRU00455"/>
    </source>
</evidence>
<evidence type="ECO:0000313" key="9">
    <source>
        <dbReference type="EnsemblPlants" id="KQJ85322"/>
    </source>
</evidence>
<comment type="function">
    <text evidence="4">E3 ubiquitin-protein ligase that mediates ubiquitination and subsequent proteasomal degradation of target proteins. E3 ubiquitin ligases accept ubiquitin from an E2 ubiquitin-conjugating enzyme in the form of a thioester and then directly transfers the ubiquitin to targeted substrates. It probably triggers the ubiquitin-mediated degradation of different substrates.</text>
</comment>
<dbReference type="EnsemblPlants" id="KQJ85321">
    <property type="protein sequence ID" value="KQJ85321"/>
    <property type="gene ID" value="BRADI_5g26300v3"/>
</dbReference>
<dbReference type="Proteomes" id="UP000008810">
    <property type="component" value="Chromosome 5"/>
</dbReference>
<dbReference type="eggNOG" id="KOG3002">
    <property type="taxonomic scope" value="Eukaryota"/>
</dbReference>
<evidence type="ECO:0000313" key="8">
    <source>
        <dbReference type="EMBL" id="KQJ85321.1"/>
    </source>
</evidence>
<feature type="compositionally biased region" description="Low complexity" evidence="6">
    <location>
        <begin position="42"/>
        <end position="71"/>
    </location>
</feature>
<keyword evidence="3" id="KW-0862">Zinc</keyword>
<dbReference type="PROSITE" id="PS51081">
    <property type="entry name" value="ZF_SIAH"/>
    <property type="match status" value="1"/>
</dbReference>
<evidence type="ECO:0000256" key="3">
    <source>
        <dbReference type="ARBA" id="ARBA00022833"/>
    </source>
</evidence>
<dbReference type="PANTHER" id="PTHR46632:SF14">
    <property type="entry name" value="RING-TYPE E3 UBIQUITIN TRANSFERASE"/>
    <property type="match status" value="1"/>
</dbReference>
<evidence type="ECO:0000256" key="2">
    <source>
        <dbReference type="ARBA" id="ARBA00022771"/>
    </source>
</evidence>
<dbReference type="GO" id="GO:0008270">
    <property type="term" value="F:zinc ion binding"/>
    <property type="evidence" value="ECO:0007669"/>
    <property type="project" value="UniProtKB-KW"/>
</dbReference>
<dbReference type="InterPro" id="IPR044286">
    <property type="entry name" value="SINL_plant"/>
</dbReference>
<dbReference type="PANTHER" id="PTHR46632">
    <property type="entry name" value="E3 UBIQUITIN-PROTEIN LIGASE SINA-LIKE 4"/>
    <property type="match status" value="1"/>
</dbReference>
<reference evidence="8 9" key="1">
    <citation type="journal article" date="2010" name="Nature">
        <title>Genome sequencing and analysis of the model grass Brachypodium distachyon.</title>
        <authorList>
            <consortium name="International Brachypodium Initiative"/>
        </authorList>
    </citation>
    <scope>NUCLEOTIDE SEQUENCE [LARGE SCALE GENOMIC DNA]</scope>
    <source>
        <strain evidence="8">Bd21</strain>
        <strain evidence="9">cv. Bd21</strain>
    </source>
</reference>
<dbReference type="UniPathway" id="UPA00143"/>
<dbReference type="GO" id="GO:0016567">
    <property type="term" value="P:protein ubiquitination"/>
    <property type="evidence" value="ECO:0007669"/>
    <property type="project" value="UniProtKB-UniPathway"/>
</dbReference>
<dbReference type="RefSeq" id="XP_010240617.1">
    <property type="nucleotide sequence ID" value="XM_010242315.2"/>
</dbReference>
<dbReference type="Pfam" id="PF21361">
    <property type="entry name" value="Sina_ZnF"/>
    <property type="match status" value="1"/>
</dbReference>
<name>I1J3E5_BRADI</name>
<keyword evidence="2 5" id="KW-0863">Zinc-finger</keyword>